<sequence length="85" mass="9199">MALLDELDENGVPIDYHFQKHLFRTQIEPSEPLKPAPPLPTPSNPMIADPAIIAQARALAASARTAKVSALPPIQPGFIATSFRE</sequence>
<comment type="caution">
    <text evidence="1">The sequence shown here is derived from an EMBL/GenBank/DDBJ whole genome shotgun (WGS) entry which is preliminary data.</text>
</comment>
<evidence type="ECO:0000313" key="2">
    <source>
        <dbReference type="Proteomes" id="UP000186601"/>
    </source>
</evidence>
<proteinExistence type="predicted"/>
<dbReference type="AlphaFoldDB" id="A0A2R6NE79"/>
<accession>A0A2R6NE79</accession>
<keyword evidence="2" id="KW-1185">Reference proteome</keyword>
<dbReference type="Proteomes" id="UP000186601">
    <property type="component" value="Unassembled WGS sequence"/>
</dbReference>
<evidence type="ECO:0000313" key="1">
    <source>
        <dbReference type="EMBL" id="PSR70641.1"/>
    </source>
</evidence>
<organism evidence="1 2">
    <name type="scientific">Hermanssonia centrifuga</name>
    <dbReference type="NCBI Taxonomy" id="98765"/>
    <lineage>
        <taxon>Eukaryota</taxon>
        <taxon>Fungi</taxon>
        <taxon>Dikarya</taxon>
        <taxon>Basidiomycota</taxon>
        <taxon>Agaricomycotina</taxon>
        <taxon>Agaricomycetes</taxon>
        <taxon>Polyporales</taxon>
        <taxon>Meruliaceae</taxon>
        <taxon>Hermanssonia</taxon>
    </lineage>
</organism>
<dbReference type="EMBL" id="MLYV02001341">
    <property type="protein sequence ID" value="PSR70641.1"/>
    <property type="molecule type" value="Genomic_DNA"/>
</dbReference>
<gene>
    <name evidence="1" type="ORF">PHLCEN_2v13480</name>
</gene>
<reference evidence="1 2" key="1">
    <citation type="submission" date="2018-02" db="EMBL/GenBank/DDBJ databases">
        <title>Genome sequence of the basidiomycete white-rot fungus Phlebia centrifuga.</title>
        <authorList>
            <person name="Granchi Z."/>
            <person name="Peng M."/>
            <person name="de Vries R.P."/>
            <person name="Hilden K."/>
            <person name="Makela M.R."/>
            <person name="Grigoriev I."/>
            <person name="Riley R."/>
        </authorList>
    </citation>
    <scope>NUCLEOTIDE SEQUENCE [LARGE SCALE GENOMIC DNA]</scope>
    <source>
        <strain evidence="1 2">FBCC195</strain>
    </source>
</reference>
<name>A0A2R6NE79_9APHY</name>
<protein>
    <submittedName>
        <fullName evidence="1">Uncharacterized protein</fullName>
    </submittedName>
</protein>